<keyword evidence="2" id="KW-1185">Reference proteome</keyword>
<keyword evidence="1" id="KW-0808">Transferase</keyword>
<organism evidence="1 2">
    <name type="scientific">Candidatus Methylacidithermus pantelleriae</name>
    <dbReference type="NCBI Taxonomy" id="2744239"/>
    <lineage>
        <taxon>Bacteria</taxon>
        <taxon>Pseudomonadati</taxon>
        <taxon>Verrucomicrobiota</taxon>
        <taxon>Methylacidiphilae</taxon>
        <taxon>Methylacidiphilales</taxon>
        <taxon>Methylacidiphilaceae</taxon>
        <taxon>Candidatus Methylacidithermus</taxon>
    </lineage>
</organism>
<dbReference type="RefSeq" id="WP_236027830.1">
    <property type="nucleotide sequence ID" value="NZ_CAJNOB010000008.1"/>
</dbReference>
<comment type="caution">
    <text evidence="1">The sequence shown here is derived from an EMBL/GenBank/DDBJ whole genome shotgun (WGS) entry which is preliminary data.</text>
</comment>
<protein>
    <submittedName>
        <fullName evidence="1">8-demethyl-8-(2, 3-dimethoxy-alpha-L-rhamnosyl)-tetracenomycin-C 4\\'-O-methyltransferase</fullName>
        <ecNumber evidence="1">2.1.1.307</ecNumber>
    </submittedName>
</protein>
<keyword evidence="1" id="KW-0489">Methyltransferase</keyword>
<reference evidence="1" key="1">
    <citation type="submission" date="2021-02" db="EMBL/GenBank/DDBJ databases">
        <authorList>
            <person name="Cremers G."/>
            <person name="Picone N."/>
        </authorList>
    </citation>
    <scope>NUCLEOTIDE SEQUENCE</scope>
    <source>
        <strain evidence="1">PQ17</strain>
    </source>
</reference>
<dbReference type="PANTHER" id="PTHR40036">
    <property type="entry name" value="MACROCIN O-METHYLTRANSFERASE"/>
    <property type="match status" value="1"/>
</dbReference>
<dbReference type="PANTHER" id="PTHR40036:SF1">
    <property type="entry name" value="MACROCIN O-METHYLTRANSFERASE"/>
    <property type="match status" value="1"/>
</dbReference>
<dbReference type="Pfam" id="PF05711">
    <property type="entry name" value="TylF"/>
    <property type="match status" value="1"/>
</dbReference>
<name>A0A8J2BMW3_9BACT</name>
<dbReference type="GO" id="GO:0008168">
    <property type="term" value="F:methyltransferase activity"/>
    <property type="evidence" value="ECO:0007669"/>
    <property type="project" value="UniProtKB-KW"/>
</dbReference>
<evidence type="ECO:0000313" key="1">
    <source>
        <dbReference type="EMBL" id="CAF0694303.1"/>
    </source>
</evidence>
<accession>A0A8J2BMW3</accession>
<proteinExistence type="predicted"/>
<gene>
    <name evidence="1" type="primary">elmMIII</name>
    <name evidence="1" type="ORF">MPNT_160008</name>
</gene>
<dbReference type="EC" id="2.1.1.307" evidence="1"/>
<dbReference type="SUPFAM" id="SSF53335">
    <property type="entry name" value="S-adenosyl-L-methionine-dependent methyltransferases"/>
    <property type="match status" value="1"/>
</dbReference>
<dbReference type="GO" id="GO:0032259">
    <property type="term" value="P:methylation"/>
    <property type="evidence" value="ECO:0007669"/>
    <property type="project" value="UniProtKB-KW"/>
</dbReference>
<dbReference type="InterPro" id="IPR008884">
    <property type="entry name" value="TylF_MeTrfase"/>
</dbReference>
<dbReference type="AlphaFoldDB" id="A0A8J2BMW3"/>
<dbReference type="InterPro" id="IPR029063">
    <property type="entry name" value="SAM-dependent_MTases_sf"/>
</dbReference>
<sequence length="299" mass="34249">MDQVSQDNVSNMTNATMKTIGFYDEGDVSYLRNLYLDLLKKSLTFRLYREQIGVLNVWRRSRWLNEVMRWFLRSLEQRGLILAKRYPEESALDGSLWPVYAHTMVGWKRLTNLQQCVEDVLSNAVEGDLLEAGVWRGGCAIFMKGMLAAYGDTIRKVFVADSFAGLPPPDPLKNPADAGSRWHEVSYFAVSEEEVRDNFRRYGLLDNRVVFLRGYFEETLPTAPVEKLAILRADGDLYSSTMAILTSLYEKLSVGGYCIIDDYYAIKGCRVAVEEFRKERGILSPLREIDGVGVYWKKE</sequence>
<dbReference type="Proteomes" id="UP000663859">
    <property type="component" value="Unassembled WGS sequence"/>
</dbReference>
<dbReference type="EMBL" id="CAJNOB010000008">
    <property type="protein sequence ID" value="CAF0694303.1"/>
    <property type="molecule type" value="Genomic_DNA"/>
</dbReference>
<evidence type="ECO:0000313" key="2">
    <source>
        <dbReference type="Proteomes" id="UP000663859"/>
    </source>
</evidence>
<dbReference type="Gene3D" id="3.40.50.150">
    <property type="entry name" value="Vaccinia Virus protein VP39"/>
    <property type="match status" value="1"/>
</dbReference>